<sequence>MRRVLIHDAFNHSKTQWLSRNATKKPITSFDTSKTCAPMEDLREALRLHPVAPFNLPHLSISDCVVAGYFIPKGSSILLSWLGLGQNPKVWEDPLRFNPECHLKEGVANQQVSLAEPELRFITFTIGRRSYLGGWLGSTITSCCLLGFFKGLHGACHLSLPDCTVRWPNLSVSYCIVAGYFIPKDNHILLSRLELGRNLKVWKDSLSHYQKVKQLRQLVREDHDDDAVSTASSRVYME</sequence>
<dbReference type="SUPFAM" id="SSF48264">
    <property type="entry name" value="Cytochrome P450"/>
    <property type="match status" value="1"/>
</dbReference>
<dbReference type="InterPro" id="IPR001128">
    <property type="entry name" value="Cyt_P450"/>
</dbReference>
<dbReference type="GO" id="GO:0016705">
    <property type="term" value="F:oxidoreductase activity, acting on paired donors, with incorporation or reduction of molecular oxygen"/>
    <property type="evidence" value="ECO:0007669"/>
    <property type="project" value="InterPro"/>
</dbReference>
<dbReference type="EMBL" id="JAEACU010000002">
    <property type="protein sequence ID" value="KAH7542133.1"/>
    <property type="molecule type" value="Genomic_DNA"/>
</dbReference>
<protein>
    <submittedName>
        <fullName evidence="1">Uncharacterized protein</fullName>
    </submittedName>
</protein>
<dbReference type="Proteomes" id="UP000813462">
    <property type="component" value="Unassembled WGS sequence"/>
</dbReference>
<evidence type="ECO:0000313" key="1">
    <source>
        <dbReference type="EMBL" id="KAH7542133.1"/>
    </source>
</evidence>
<comment type="caution">
    <text evidence="1">The sequence shown here is derived from an EMBL/GenBank/DDBJ whole genome shotgun (WGS) entry which is preliminary data.</text>
</comment>
<dbReference type="GO" id="GO:0005506">
    <property type="term" value="F:iron ion binding"/>
    <property type="evidence" value="ECO:0007669"/>
    <property type="project" value="InterPro"/>
</dbReference>
<reference evidence="1" key="1">
    <citation type="journal article" date="2021" name="Front. Plant Sci.">
        <title>Chromosome-Scale Genome Assembly for Chinese Sour Jujube and Insights Into Its Genome Evolution and Domestication Signature.</title>
        <authorList>
            <person name="Shen L.-Y."/>
            <person name="Luo H."/>
            <person name="Wang X.-L."/>
            <person name="Wang X.-M."/>
            <person name="Qiu X.-J."/>
            <person name="Liu H."/>
            <person name="Zhou S.-S."/>
            <person name="Jia K.-H."/>
            <person name="Nie S."/>
            <person name="Bao Y.-T."/>
            <person name="Zhang R.-G."/>
            <person name="Yun Q.-Z."/>
            <person name="Chai Y.-H."/>
            <person name="Lu J.-Y."/>
            <person name="Li Y."/>
            <person name="Zhao S.-W."/>
            <person name="Mao J.-F."/>
            <person name="Jia S.-G."/>
            <person name="Mao Y.-M."/>
        </authorList>
    </citation>
    <scope>NUCLEOTIDE SEQUENCE</scope>
    <source>
        <strain evidence="1">AT0</strain>
        <tissue evidence="1">Leaf</tissue>
    </source>
</reference>
<gene>
    <name evidence="1" type="ORF">FEM48_Zijuj02G0041000</name>
</gene>
<dbReference type="PRINTS" id="PR00463">
    <property type="entry name" value="EP450I"/>
</dbReference>
<dbReference type="InterPro" id="IPR051382">
    <property type="entry name" value="CYP450_AA/FA_Hydroxylases"/>
</dbReference>
<accession>A0A978VTI8</accession>
<proteinExistence type="predicted"/>
<dbReference type="InterPro" id="IPR036396">
    <property type="entry name" value="Cyt_P450_sf"/>
</dbReference>
<dbReference type="GO" id="GO:0004497">
    <property type="term" value="F:monooxygenase activity"/>
    <property type="evidence" value="ECO:0007669"/>
    <property type="project" value="InterPro"/>
</dbReference>
<dbReference type="Gene3D" id="1.10.630.10">
    <property type="entry name" value="Cytochrome P450"/>
    <property type="match status" value="1"/>
</dbReference>
<name>A0A978VTI8_ZIZJJ</name>
<dbReference type="InterPro" id="IPR002401">
    <property type="entry name" value="Cyt_P450_E_grp-I"/>
</dbReference>
<dbReference type="AlphaFoldDB" id="A0A978VTI8"/>
<dbReference type="PANTHER" id="PTHR47949">
    <property type="entry name" value="CYTOCHROME P450 703A2-RELATED-RELATED"/>
    <property type="match status" value="1"/>
</dbReference>
<dbReference type="PANTHER" id="PTHR47949:SF4">
    <property type="entry name" value="TYROSINE N-MONOOXYGENASE"/>
    <property type="match status" value="1"/>
</dbReference>
<organism evidence="1 2">
    <name type="scientific">Ziziphus jujuba var. spinosa</name>
    <dbReference type="NCBI Taxonomy" id="714518"/>
    <lineage>
        <taxon>Eukaryota</taxon>
        <taxon>Viridiplantae</taxon>
        <taxon>Streptophyta</taxon>
        <taxon>Embryophyta</taxon>
        <taxon>Tracheophyta</taxon>
        <taxon>Spermatophyta</taxon>
        <taxon>Magnoliopsida</taxon>
        <taxon>eudicotyledons</taxon>
        <taxon>Gunneridae</taxon>
        <taxon>Pentapetalae</taxon>
        <taxon>rosids</taxon>
        <taxon>fabids</taxon>
        <taxon>Rosales</taxon>
        <taxon>Rhamnaceae</taxon>
        <taxon>Paliureae</taxon>
        <taxon>Ziziphus</taxon>
    </lineage>
</organism>
<dbReference type="Pfam" id="PF00067">
    <property type="entry name" value="p450"/>
    <property type="match status" value="1"/>
</dbReference>
<dbReference type="GO" id="GO:0020037">
    <property type="term" value="F:heme binding"/>
    <property type="evidence" value="ECO:0007669"/>
    <property type="project" value="InterPro"/>
</dbReference>
<evidence type="ECO:0000313" key="2">
    <source>
        <dbReference type="Proteomes" id="UP000813462"/>
    </source>
</evidence>